<feature type="region of interest" description="Disordered" evidence="1">
    <location>
        <begin position="74"/>
        <end position="118"/>
    </location>
</feature>
<gene>
    <name evidence="3" type="ORF">JAAARDRAFT_35124</name>
</gene>
<feature type="compositionally biased region" description="Polar residues" evidence="1">
    <location>
        <begin position="101"/>
        <end position="116"/>
    </location>
</feature>
<accession>A0A067PRK0</accession>
<evidence type="ECO:0000313" key="3">
    <source>
        <dbReference type="EMBL" id="KDQ57404.1"/>
    </source>
</evidence>
<evidence type="ECO:0000259" key="2">
    <source>
        <dbReference type="PROSITE" id="PS50011"/>
    </source>
</evidence>
<dbReference type="InterPro" id="IPR011009">
    <property type="entry name" value="Kinase-like_dom_sf"/>
</dbReference>
<dbReference type="STRING" id="933084.A0A067PRK0"/>
<dbReference type="InParanoid" id="A0A067PRK0"/>
<dbReference type="OrthoDB" id="1668230at2759"/>
<dbReference type="AlphaFoldDB" id="A0A067PRK0"/>
<dbReference type="SUPFAM" id="SSF56112">
    <property type="entry name" value="Protein kinase-like (PK-like)"/>
    <property type="match status" value="1"/>
</dbReference>
<evidence type="ECO:0000313" key="4">
    <source>
        <dbReference type="Proteomes" id="UP000027265"/>
    </source>
</evidence>
<dbReference type="PANTHER" id="PTHR44329">
    <property type="entry name" value="SERINE/THREONINE-PROTEIN KINASE TNNI3K-RELATED"/>
    <property type="match status" value="1"/>
</dbReference>
<proteinExistence type="predicted"/>
<keyword evidence="4" id="KW-1185">Reference proteome</keyword>
<name>A0A067PRK0_9AGAM</name>
<dbReference type="Pfam" id="PF00069">
    <property type="entry name" value="Pkinase"/>
    <property type="match status" value="1"/>
</dbReference>
<dbReference type="GO" id="GO:0004674">
    <property type="term" value="F:protein serine/threonine kinase activity"/>
    <property type="evidence" value="ECO:0007669"/>
    <property type="project" value="TreeGrafter"/>
</dbReference>
<sequence>MPTATQLPQYPATDHQADDPFTMAKMGIKRVTLTSKKNWWMVELDDDDDHNASAGSFSSDETVVALEQFPPDDVHRSPPHHRPGHHYHHQHTHGHEHHYPSYSTEVTPEQSPTLPSVFQPPRHPSSIFSFPTPSTYSAPPNPLSNFSPFANGSASELFKCVVKKPDVVQMEINGEMSSNASDVTTQFLAELRVYTTVTRHRNIVAFLGCIENLGMVLEFVEGRTLYDVIREQPPLTRYQKLDYHNQLLDGLTHLHSFGLSHGDLSLLNIQVTHAYDTVKLLDFGRSVSAESEYTSPDEHLDPFEYLARTPSQRHTFPKLNRKVEQIHPGTRPFSAPEILRGECQDARLADAYGFGMILVCLDRCTLVDMKPWEQRKDMIPATLFQGCEVFEERARAYLQRWDKRKRLDKADMINLPPKLVF</sequence>
<dbReference type="PROSITE" id="PS50011">
    <property type="entry name" value="PROTEIN_KINASE_DOM"/>
    <property type="match status" value="1"/>
</dbReference>
<dbReference type="GO" id="GO:0005524">
    <property type="term" value="F:ATP binding"/>
    <property type="evidence" value="ECO:0007669"/>
    <property type="project" value="InterPro"/>
</dbReference>
<dbReference type="InterPro" id="IPR051681">
    <property type="entry name" value="Ser/Thr_Kinases-Pseudokinases"/>
</dbReference>
<evidence type="ECO:0000256" key="1">
    <source>
        <dbReference type="SAM" id="MobiDB-lite"/>
    </source>
</evidence>
<feature type="compositionally biased region" description="Basic residues" evidence="1">
    <location>
        <begin position="77"/>
        <end position="96"/>
    </location>
</feature>
<feature type="domain" description="Protein kinase" evidence="2">
    <location>
        <begin position="143"/>
        <end position="421"/>
    </location>
</feature>
<reference evidence="4" key="1">
    <citation type="journal article" date="2014" name="Proc. Natl. Acad. Sci. U.S.A.">
        <title>Extensive sampling of basidiomycete genomes demonstrates inadequacy of the white-rot/brown-rot paradigm for wood decay fungi.</title>
        <authorList>
            <person name="Riley R."/>
            <person name="Salamov A.A."/>
            <person name="Brown D.W."/>
            <person name="Nagy L.G."/>
            <person name="Floudas D."/>
            <person name="Held B.W."/>
            <person name="Levasseur A."/>
            <person name="Lombard V."/>
            <person name="Morin E."/>
            <person name="Otillar R."/>
            <person name="Lindquist E.A."/>
            <person name="Sun H."/>
            <person name="LaButti K.M."/>
            <person name="Schmutz J."/>
            <person name="Jabbour D."/>
            <person name="Luo H."/>
            <person name="Baker S.E."/>
            <person name="Pisabarro A.G."/>
            <person name="Walton J.D."/>
            <person name="Blanchette R.A."/>
            <person name="Henrissat B."/>
            <person name="Martin F."/>
            <person name="Cullen D."/>
            <person name="Hibbett D.S."/>
            <person name="Grigoriev I.V."/>
        </authorList>
    </citation>
    <scope>NUCLEOTIDE SEQUENCE [LARGE SCALE GENOMIC DNA]</scope>
    <source>
        <strain evidence="4">MUCL 33604</strain>
    </source>
</reference>
<dbReference type="Proteomes" id="UP000027265">
    <property type="component" value="Unassembled WGS sequence"/>
</dbReference>
<dbReference type="EMBL" id="KL197719">
    <property type="protein sequence ID" value="KDQ57404.1"/>
    <property type="molecule type" value="Genomic_DNA"/>
</dbReference>
<dbReference type="Gene3D" id="1.10.510.10">
    <property type="entry name" value="Transferase(Phosphotransferase) domain 1"/>
    <property type="match status" value="1"/>
</dbReference>
<dbReference type="InterPro" id="IPR000719">
    <property type="entry name" value="Prot_kinase_dom"/>
</dbReference>
<dbReference type="HOGENOM" id="CLU_704058_0_0_1"/>
<protein>
    <recommendedName>
        <fullName evidence="2">Protein kinase domain-containing protein</fullName>
    </recommendedName>
</protein>
<organism evidence="3 4">
    <name type="scientific">Jaapia argillacea MUCL 33604</name>
    <dbReference type="NCBI Taxonomy" id="933084"/>
    <lineage>
        <taxon>Eukaryota</taxon>
        <taxon>Fungi</taxon>
        <taxon>Dikarya</taxon>
        <taxon>Basidiomycota</taxon>
        <taxon>Agaricomycotina</taxon>
        <taxon>Agaricomycetes</taxon>
        <taxon>Agaricomycetidae</taxon>
        <taxon>Jaapiales</taxon>
        <taxon>Jaapiaceae</taxon>
        <taxon>Jaapia</taxon>
    </lineage>
</organism>